<dbReference type="InParanoid" id="A0A1X7VK69"/>
<reference evidence="2" key="1">
    <citation type="submission" date="2017-05" db="UniProtKB">
        <authorList>
            <consortium name="EnsemblMetazoa"/>
        </authorList>
    </citation>
    <scope>IDENTIFICATION</scope>
</reference>
<accession>A0A1X7VK69</accession>
<protein>
    <submittedName>
        <fullName evidence="2">Uncharacterized protein</fullName>
    </submittedName>
</protein>
<dbReference type="OrthoDB" id="5985771at2759"/>
<name>A0A1X7VK69_AMPQE</name>
<sequence>MADDHGRDAPAAVGDGSGGGEDETREHLLSPAAVRQITDAILAALAARGPHTLRETPGTAPTDGTLDGVAVDPTLAVDEPMGLPSLLSGGTLDGVPSGGGSLRSTMLITEGLPPIPVKILERIKRWEFVDLSQLIQDPEDSLMQHQSPEGVVIFQSMEHAQRRRKSISNIFTWTKVFSIYTAALSGTKSTSKEECMGLGPT</sequence>
<proteinExistence type="predicted"/>
<evidence type="ECO:0000256" key="1">
    <source>
        <dbReference type="SAM" id="MobiDB-lite"/>
    </source>
</evidence>
<dbReference type="AlphaFoldDB" id="A0A1X7VK69"/>
<evidence type="ECO:0000313" key="2">
    <source>
        <dbReference type="EnsemblMetazoa" id="Aqu2.1.40215_001"/>
    </source>
</evidence>
<dbReference type="EnsemblMetazoa" id="Aqu2.1.40215_001">
    <property type="protein sequence ID" value="Aqu2.1.40215_001"/>
    <property type="gene ID" value="Aqu2.1.40215"/>
</dbReference>
<feature type="region of interest" description="Disordered" evidence="1">
    <location>
        <begin position="1"/>
        <end position="24"/>
    </location>
</feature>
<organism evidence="2">
    <name type="scientific">Amphimedon queenslandica</name>
    <name type="common">Sponge</name>
    <dbReference type="NCBI Taxonomy" id="400682"/>
    <lineage>
        <taxon>Eukaryota</taxon>
        <taxon>Metazoa</taxon>
        <taxon>Porifera</taxon>
        <taxon>Demospongiae</taxon>
        <taxon>Heteroscleromorpha</taxon>
        <taxon>Haplosclerida</taxon>
        <taxon>Niphatidae</taxon>
        <taxon>Amphimedon</taxon>
    </lineage>
</organism>